<dbReference type="SUPFAM" id="SSF50800">
    <property type="entry name" value="PK beta-barrel domain-like"/>
    <property type="match status" value="1"/>
</dbReference>
<sequence>MPALIPTDHHATVIWLGYVPHRDEAAIETCALDQMTLGWDGYSGDCHSGVTRPSCSRVVSQHPKNTEIRNVRQVSVVSAEELADIAATLGLDAIDPAWLGASVVLSGIPDFSYVPPSSRLQAENGTTLVVDMQNRPCRFPALTIGKARHGQGRGFKEAAEGKRGVTAWVERPGGLTIGDRLRLHIPDQRAWLANGTGWPGRVESASEMVSD</sequence>
<dbReference type="InterPro" id="IPR005302">
    <property type="entry name" value="MoCF_Sase_C"/>
</dbReference>
<evidence type="ECO:0000313" key="2">
    <source>
        <dbReference type="EMBL" id="MCV2871713.1"/>
    </source>
</evidence>
<accession>A0ABT2ZL09</accession>
<evidence type="ECO:0000259" key="1">
    <source>
        <dbReference type="PROSITE" id="PS51340"/>
    </source>
</evidence>
<gene>
    <name evidence="2" type="ORF">OEZ71_05340</name>
</gene>
<dbReference type="InterPro" id="IPR011037">
    <property type="entry name" value="Pyrv_Knase-like_insert_dom_sf"/>
</dbReference>
<dbReference type="PROSITE" id="PS51340">
    <property type="entry name" value="MOSC"/>
    <property type="match status" value="1"/>
</dbReference>
<reference evidence="2 3" key="1">
    <citation type="submission" date="2022-10" db="EMBL/GenBank/DDBJ databases">
        <title>Defluviimonas sp. nov., isolated from ocean surface sediments.</title>
        <authorList>
            <person name="He W."/>
            <person name="Wang L."/>
            <person name="Zhang D.-F."/>
        </authorList>
    </citation>
    <scope>NUCLEOTIDE SEQUENCE [LARGE SCALE GENOMIC DNA]</scope>
    <source>
        <strain evidence="2 3">WL0050</strain>
    </source>
</reference>
<dbReference type="RefSeq" id="WP_263738876.1">
    <property type="nucleotide sequence ID" value="NZ_JAOWKZ010000001.1"/>
</dbReference>
<feature type="domain" description="MOSC" evidence="1">
    <location>
        <begin position="22"/>
        <end position="184"/>
    </location>
</feature>
<dbReference type="PANTHER" id="PTHR36930:SF1">
    <property type="entry name" value="MOSC DOMAIN-CONTAINING PROTEIN"/>
    <property type="match status" value="1"/>
</dbReference>
<dbReference type="Gene3D" id="2.40.33.20">
    <property type="entry name" value="PK beta-barrel domain-like"/>
    <property type="match status" value="1"/>
</dbReference>
<dbReference type="PANTHER" id="PTHR36930">
    <property type="entry name" value="METAL-SULFUR CLUSTER BIOSYNTHESIS PROTEINS YUAD-RELATED"/>
    <property type="match status" value="1"/>
</dbReference>
<dbReference type="EMBL" id="JAOWKZ010000001">
    <property type="protein sequence ID" value="MCV2871713.1"/>
    <property type="molecule type" value="Genomic_DNA"/>
</dbReference>
<keyword evidence="3" id="KW-1185">Reference proteome</keyword>
<dbReference type="InterPro" id="IPR052716">
    <property type="entry name" value="MOSC_domain"/>
</dbReference>
<organism evidence="2 3">
    <name type="scientific">Albidovulum litorale</name>
    <dbReference type="NCBI Taxonomy" id="2984134"/>
    <lineage>
        <taxon>Bacteria</taxon>
        <taxon>Pseudomonadati</taxon>
        <taxon>Pseudomonadota</taxon>
        <taxon>Alphaproteobacteria</taxon>
        <taxon>Rhodobacterales</taxon>
        <taxon>Paracoccaceae</taxon>
        <taxon>Albidovulum</taxon>
    </lineage>
</organism>
<dbReference type="Pfam" id="PF03473">
    <property type="entry name" value="MOSC"/>
    <property type="match status" value="1"/>
</dbReference>
<dbReference type="Proteomes" id="UP001652564">
    <property type="component" value="Unassembled WGS sequence"/>
</dbReference>
<comment type="caution">
    <text evidence="2">The sequence shown here is derived from an EMBL/GenBank/DDBJ whole genome shotgun (WGS) entry which is preliminary data.</text>
</comment>
<name>A0ABT2ZL09_9RHOB</name>
<proteinExistence type="predicted"/>
<protein>
    <submittedName>
        <fullName evidence="2">MOSC domain-containing protein</fullName>
    </submittedName>
</protein>
<evidence type="ECO:0000313" key="3">
    <source>
        <dbReference type="Proteomes" id="UP001652564"/>
    </source>
</evidence>